<keyword evidence="1" id="KW-0808">Transferase</keyword>
<dbReference type="Gene3D" id="1.20.120.1750">
    <property type="match status" value="1"/>
</dbReference>
<keyword evidence="4" id="KW-0863">Zinc-finger</keyword>
<dbReference type="InterPro" id="IPR013083">
    <property type="entry name" value="Znf_RING/FYVE/PHD"/>
</dbReference>
<dbReference type="GO" id="GO:0016567">
    <property type="term" value="P:protein ubiquitination"/>
    <property type="evidence" value="ECO:0007669"/>
    <property type="project" value="InterPro"/>
</dbReference>
<evidence type="ECO:0000259" key="7">
    <source>
        <dbReference type="PROSITE" id="PS51873"/>
    </source>
</evidence>
<keyword evidence="2" id="KW-0479">Metal-binding</keyword>
<dbReference type="Gene3D" id="3.30.40.10">
    <property type="entry name" value="Zinc/RING finger domain, C3HC4 (zinc finger)"/>
    <property type="match status" value="1"/>
</dbReference>
<protein>
    <submittedName>
        <fullName evidence="8">IBR domain protein</fullName>
    </submittedName>
</protein>
<evidence type="ECO:0000256" key="1">
    <source>
        <dbReference type="ARBA" id="ARBA00022679"/>
    </source>
</evidence>
<accession>A0A1X7AJ11</accession>
<dbReference type="InterPro" id="IPR031127">
    <property type="entry name" value="E3_UB_ligase_RBR"/>
</dbReference>
<keyword evidence="3" id="KW-0677">Repeat</keyword>
<gene>
    <name evidence="8" type="ORF">EHSB41UT_01897</name>
</gene>
<keyword evidence="5" id="KW-0833">Ubl conjugation pathway</keyword>
<dbReference type="AlphaFoldDB" id="A0A1X7AJ11"/>
<dbReference type="Proteomes" id="UP000196573">
    <property type="component" value="Unassembled WGS sequence"/>
</dbReference>
<evidence type="ECO:0000313" key="9">
    <source>
        <dbReference type="Proteomes" id="UP000196573"/>
    </source>
</evidence>
<evidence type="ECO:0000256" key="3">
    <source>
        <dbReference type="ARBA" id="ARBA00022737"/>
    </source>
</evidence>
<evidence type="ECO:0000256" key="6">
    <source>
        <dbReference type="ARBA" id="ARBA00022833"/>
    </source>
</evidence>
<evidence type="ECO:0000313" key="8">
    <source>
        <dbReference type="EMBL" id="SMA45348.1"/>
    </source>
</evidence>
<dbReference type="GO" id="GO:0004842">
    <property type="term" value="F:ubiquitin-protein transferase activity"/>
    <property type="evidence" value="ECO:0007669"/>
    <property type="project" value="InterPro"/>
</dbReference>
<proteinExistence type="predicted"/>
<name>A0A1X7AJ11_9GAMM</name>
<reference evidence="8 9" key="1">
    <citation type="submission" date="2017-03" db="EMBL/GenBank/DDBJ databases">
        <authorList>
            <person name="Afonso C.L."/>
            <person name="Miller P.J."/>
            <person name="Scott M.A."/>
            <person name="Spackman E."/>
            <person name="Goraichik I."/>
            <person name="Dimitrov K.M."/>
            <person name="Suarez D.L."/>
            <person name="Swayne D.E."/>
        </authorList>
    </citation>
    <scope>NUCLEOTIDE SEQUENCE [LARGE SCALE GENOMIC DNA]</scope>
    <source>
        <strain evidence="8">SB41UT1</strain>
    </source>
</reference>
<dbReference type="GO" id="GO:0008270">
    <property type="term" value="F:zinc ion binding"/>
    <property type="evidence" value="ECO:0007669"/>
    <property type="project" value="UniProtKB-KW"/>
</dbReference>
<organism evidence="8 9">
    <name type="scientific">Parendozoicomonas haliclonae</name>
    <dbReference type="NCBI Taxonomy" id="1960125"/>
    <lineage>
        <taxon>Bacteria</taxon>
        <taxon>Pseudomonadati</taxon>
        <taxon>Pseudomonadota</taxon>
        <taxon>Gammaproteobacteria</taxon>
        <taxon>Oceanospirillales</taxon>
        <taxon>Endozoicomonadaceae</taxon>
        <taxon>Parendozoicomonas</taxon>
    </lineage>
</organism>
<dbReference type="PROSITE" id="PS51873">
    <property type="entry name" value="TRIAD"/>
    <property type="match status" value="1"/>
</dbReference>
<dbReference type="InterPro" id="IPR044066">
    <property type="entry name" value="TRIAD_supradom"/>
</dbReference>
<evidence type="ECO:0000256" key="5">
    <source>
        <dbReference type="ARBA" id="ARBA00022786"/>
    </source>
</evidence>
<evidence type="ECO:0000256" key="4">
    <source>
        <dbReference type="ARBA" id="ARBA00022771"/>
    </source>
</evidence>
<dbReference type="EMBL" id="FWPT01000004">
    <property type="protein sequence ID" value="SMA45348.1"/>
    <property type="molecule type" value="Genomic_DNA"/>
</dbReference>
<dbReference type="PANTHER" id="PTHR11685">
    <property type="entry name" value="RBR FAMILY RING FINGER AND IBR DOMAIN-CONTAINING"/>
    <property type="match status" value="1"/>
</dbReference>
<evidence type="ECO:0000256" key="2">
    <source>
        <dbReference type="ARBA" id="ARBA00022723"/>
    </source>
</evidence>
<dbReference type="SUPFAM" id="SSF57850">
    <property type="entry name" value="RING/U-box"/>
    <property type="match status" value="2"/>
</dbReference>
<feature type="domain" description="RING-type" evidence="7">
    <location>
        <begin position="294"/>
        <end position="507"/>
    </location>
</feature>
<keyword evidence="6" id="KW-0862">Zinc</keyword>
<keyword evidence="9" id="KW-1185">Reference proteome</keyword>
<dbReference type="Pfam" id="PF22191">
    <property type="entry name" value="IBR_1"/>
    <property type="match status" value="1"/>
</dbReference>
<sequence length="541" mass="61641">MVTGIPYAGSAIDEGEKYTYVKGAASTRFDRENTEYMHSLRLGFESQKKYRGTLEVIGDMVVTYPAQDKQTVDENGNVQDEEYPDVPVIPAKQGGERLKHQCHCCRQDMPNDTGGLIHNCSEGAMCNTCVQDYLYEKRYASDKIIYCPMCECNLAAIDLETQYQETSLSEKMEAVQLAEDEQQTHVSYCFRQCHHSVVIQKIPEGESRDIYCPECMSGELLIGGEGNQPEWIADLDTEVLKGVDDQGNNLDAYETLEHPETIERNEEPANKQPDLPMTIQFRELEVPESEGDAEYGDCELCYLPLTFEDKYLSQFIPCPNHVFCRGCLQSNLKSCLEDGRKKMCPGDSCDVQYTDDDIDTIMGDDVLRRRFYQKEKESAVGTSDELFLCPGEDCGEIGVRPELQEDELREECCQRCRKPISFIYQKGKRFGQITSKATKEDFAAYKFIKSQIKAGSMKLCPECKAPVEHKTGCHHMTCRCGYEFCWVCMNDWSGDVRGGYWKHKKCNLATGTTPFQVRKVEIPEFQPDNLPADRRKRCCIM</sequence>